<comment type="caution">
    <text evidence="2">The sequence shown here is derived from an EMBL/GenBank/DDBJ whole genome shotgun (WGS) entry which is preliminary data.</text>
</comment>
<accession>A0AAW0GGN0</accession>
<dbReference type="AlphaFoldDB" id="A0AAW0GGN0"/>
<protein>
    <submittedName>
        <fullName evidence="2">Uncharacterized protein</fullName>
    </submittedName>
</protein>
<keyword evidence="3" id="KW-1185">Reference proteome</keyword>
<sequence length="168" mass="18723">MAEEQTVSWFSWVNMALRTNQKVSTLVRLTQVRQHYLHEQGTKKIKYHPTVKFRDMRKTVESLRKKKTRGSEAGPESNSDSDSEGDSDTDSEDETTPSELETLEESTDSGKLGCMDDLGVDLTSLELCDHLADTPLISSPVQKTSQATTAKSSTTAFVVLTNTDWNMS</sequence>
<evidence type="ECO:0000313" key="3">
    <source>
        <dbReference type="Proteomes" id="UP001385951"/>
    </source>
</evidence>
<reference evidence="2 3" key="1">
    <citation type="submission" date="2022-09" db="EMBL/GenBank/DDBJ databases">
        <authorList>
            <person name="Palmer J.M."/>
        </authorList>
    </citation>
    <scope>NUCLEOTIDE SEQUENCE [LARGE SCALE GENOMIC DNA]</scope>
    <source>
        <strain evidence="2 3">DSM 7382</strain>
    </source>
</reference>
<dbReference type="Proteomes" id="UP001385951">
    <property type="component" value="Unassembled WGS sequence"/>
</dbReference>
<organism evidence="2 3">
    <name type="scientific">Cerrena zonata</name>
    <dbReference type="NCBI Taxonomy" id="2478898"/>
    <lineage>
        <taxon>Eukaryota</taxon>
        <taxon>Fungi</taxon>
        <taxon>Dikarya</taxon>
        <taxon>Basidiomycota</taxon>
        <taxon>Agaricomycotina</taxon>
        <taxon>Agaricomycetes</taxon>
        <taxon>Polyporales</taxon>
        <taxon>Cerrenaceae</taxon>
        <taxon>Cerrena</taxon>
    </lineage>
</organism>
<proteinExistence type="predicted"/>
<evidence type="ECO:0000256" key="1">
    <source>
        <dbReference type="SAM" id="MobiDB-lite"/>
    </source>
</evidence>
<feature type="compositionally biased region" description="Acidic residues" evidence="1">
    <location>
        <begin position="79"/>
        <end position="107"/>
    </location>
</feature>
<dbReference type="EMBL" id="JASBNA010000009">
    <property type="protein sequence ID" value="KAK7689268.1"/>
    <property type="molecule type" value="Genomic_DNA"/>
</dbReference>
<name>A0AAW0GGN0_9APHY</name>
<evidence type="ECO:0000313" key="2">
    <source>
        <dbReference type="EMBL" id="KAK7689268.1"/>
    </source>
</evidence>
<gene>
    <name evidence="2" type="ORF">QCA50_007959</name>
</gene>
<feature type="region of interest" description="Disordered" evidence="1">
    <location>
        <begin position="58"/>
        <end position="112"/>
    </location>
</feature>